<proteinExistence type="predicted"/>
<comment type="caution">
    <text evidence="1">The sequence shown here is derived from an EMBL/GenBank/DDBJ whole genome shotgun (WGS) entry which is preliminary data.</text>
</comment>
<evidence type="ECO:0000313" key="2">
    <source>
        <dbReference type="Proteomes" id="UP001642260"/>
    </source>
</evidence>
<name>A0ABC8KLI5_ERUVS</name>
<sequence>MRNSLLCSHVKAEGVTWISRLIRTSSCAQRRDKETHSTLTPAQLRVCLYRQFALSCVCAQRRENDTQST</sequence>
<dbReference type="Proteomes" id="UP001642260">
    <property type="component" value="Unassembled WGS sequence"/>
</dbReference>
<protein>
    <submittedName>
        <fullName evidence="1">Uncharacterized protein</fullName>
    </submittedName>
</protein>
<evidence type="ECO:0000313" key="1">
    <source>
        <dbReference type="EMBL" id="CAH8360080.1"/>
    </source>
</evidence>
<dbReference type="AlphaFoldDB" id="A0ABC8KLI5"/>
<keyword evidence="2" id="KW-1185">Reference proteome</keyword>
<dbReference type="EMBL" id="CAKOAT010278488">
    <property type="protein sequence ID" value="CAH8360080.1"/>
    <property type="molecule type" value="Genomic_DNA"/>
</dbReference>
<gene>
    <name evidence="1" type="ORF">ERUC_LOCUS25836</name>
</gene>
<accession>A0ABC8KLI5</accession>
<organism evidence="1 2">
    <name type="scientific">Eruca vesicaria subsp. sativa</name>
    <name type="common">Garden rocket</name>
    <name type="synonym">Eruca sativa</name>
    <dbReference type="NCBI Taxonomy" id="29727"/>
    <lineage>
        <taxon>Eukaryota</taxon>
        <taxon>Viridiplantae</taxon>
        <taxon>Streptophyta</taxon>
        <taxon>Embryophyta</taxon>
        <taxon>Tracheophyta</taxon>
        <taxon>Spermatophyta</taxon>
        <taxon>Magnoliopsida</taxon>
        <taxon>eudicotyledons</taxon>
        <taxon>Gunneridae</taxon>
        <taxon>Pentapetalae</taxon>
        <taxon>rosids</taxon>
        <taxon>malvids</taxon>
        <taxon>Brassicales</taxon>
        <taxon>Brassicaceae</taxon>
        <taxon>Brassiceae</taxon>
        <taxon>Eruca</taxon>
    </lineage>
</organism>
<reference evidence="1 2" key="1">
    <citation type="submission" date="2022-03" db="EMBL/GenBank/DDBJ databases">
        <authorList>
            <person name="Macdonald S."/>
            <person name="Ahmed S."/>
            <person name="Newling K."/>
        </authorList>
    </citation>
    <scope>NUCLEOTIDE SEQUENCE [LARGE SCALE GENOMIC DNA]</scope>
</reference>